<dbReference type="RefSeq" id="WP_053379435.1">
    <property type="nucleotide sequence ID" value="NZ_CP011801.1"/>
</dbReference>
<dbReference type="InterPro" id="IPR051675">
    <property type="entry name" value="Endo/Exo/Phosphatase_dom_1"/>
</dbReference>
<keyword evidence="2" id="KW-1133">Transmembrane helix</keyword>
<keyword evidence="5" id="KW-1185">Reference proteome</keyword>
<evidence type="ECO:0000313" key="5">
    <source>
        <dbReference type="Proteomes" id="UP000069205"/>
    </source>
</evidence>
<dbReference type="KEGG" id="nmv:NITMOv2_1821"/>
<dbReference type="InterPro" id="IPR010994">
    <property type="entry name" value="RuvA_2-like"/>
</dbReference>
<dbReference type="Proteomes" id="UP000069205">
    <property type="component" value="Chromosome"/>
</dbReference>
<gene>
    <name evidence="4" type="ORF">NITMOv2_1821</name>
</gene>
<dbReference type="PATRIC" id="fig|42253.5.peg.1791"/>
<keyword evidence="2" id="KW-0472">Membrane</keyword>
<feature type="region of interest" description="Disordered" evidence="1">
    <location>
        <begin position="29"/>
        <end position="81"/>
    </location>
</feature>
<dbReference type="InterPro" id="IPR003583">
    <property type="entry name" value="Hlx-hairpin-Hlx_DNA-bd_motif"/>
</dbReference>
<feature type="domain" description="Helix-hairpin-helix DNA-binding motif class 1" evidence="3">
    <location>
        <begin position="91"/>
        <end position="110"/>
    </location>
</feature>
<dbReference type="PANTHER" id="PTHR21180">
    <property type="entry name" value="ENDONUCLEASE/EXONUCLEASE/PHOSPHATASE FAMILY DOMAIN-CONTAINING PROTEIN 1"/>
    <property type="match status" value="1"/>
</dbReference>
<evidence type="ECO:0000313" key="4">
    <source>
        <dbReference type="EMBL" id="ALA58241.1"/>
    </source>
</evidence>
<proteinExistence type="predicted"/>
<dbReference type="SUPFAM" id="SSF47781">
    <property type="entry name" value="RuvA domain 2-like"/>
    <property type="match status" value="1"/>
</dbReference>
<dbReference type="Pfam" id="PF12836">
    <property type="entry name" value="HHH_3"/>
    <property type="match status" value="1"/>
</dbReference>
<evidence type="ECO:0000256" key="1">
    <source>
        <dbReference type="SAM" id="MobiDB-lite"/>
    </source>
</evidence>
<dbReference type="Gene3D" id="1.10.150.320">
    <property type="entry name" value="Photosystem II 12 kDa extrinsic protein"/>
    <property type="match status" value="1"/>
</dbReference>
<feature type="domain" description="Helix-hairpin-helix DNA-binding motif class 1" evidence="3">
    <location>
        <begin position="121"/>
        <end position="140"/>
    </location>
</feature>
<dbReference type="EMBL" id="CP011801">
    <property type="protein sequence ID" value="ALA58241.1"/>
    <property type="molecule type" value="Genomic_DNA"/>
</dbReference>
<dbReference type="SMART" id="SM00278">
    <property type="entry name" value="HhH1"/>
    <property type="match status" value="2"/>
</dbReference>
<dbReference type="GO" id="GO:0006281">
    <property type="term" value="P:DNA repair"/>
    <property type="evidence" value="ECO:0007669"/>
    <property type="project" value="InterPro"/>
</dbReference>
<keyword evidence="2" id="KW-0812">Transmembrane</keyword>
<sequence>MIQSLLIKVAMLTLTMGVVFWIGWQAPQASQDDSDSEPVAVQTEQKPGPERTAVTPDTVRPAPKTSAVSTRRTTGVPATPRTVDLNRASAEELESLPGIGAVLAQRVIEYRGSHGGFRSVEDLRQVKGIGAKKFERVRSLVSVAAPAAAGQSEKRQL</sequence>
<evidence type="ECO:0000259" key="3">
    <source>
        <dbReference type="SMART" id="SM00278"/>
    </source>
</evidence>
<accession>A0A0K2GB97</accession>
<dbReference type="NCBIfam" id="TIGR00426">
    <property type="entry name" value="competence protein ComEA helix-hairpin-helix repeat region"/>
    <property type="match status" value="1"/>
</dbReference>
<feature type="transmembrane region" description="Helical" evidence="2">
    <location>
        <begin position="5"/>
        <end position="24"/>
    </location>
</feature>
<reference evidence="4 5" key="1">
    <citation type="journal article" date="2015" name="Proc. Natl. Acad. Sci. U.S.A.">
        <title>Expanded metabolic versatility of ubiquitous nitrite-oxidizing bacteria from the genus Nitrospira.</title>
        <authorList>
            <person name="Koch H."/>
            <person name="Lucker S."/>
            <person name="Albertsen M."/>
            <person name="Kitzinger K."/>
            <person name="Herbold C."/>
            <person name="Spieck E."/>
            <person name="Nielsen P.H."/>
            <person name="Wagner M."/>
            <person name="Daims H."/>
        </authorList>
    </citation>
    <scope>NUCLEOTIDE SEQUENCE [LARGE SCALE GENOMIC DNA]</scope>
    <source>
        <strain evidence="4 5">NSP M-1</strain>
    </source>
</reference>
<dbReference type="PANTHER" id="PTHR21180:SF32">
    <property type="entry name" value="ENDONUCLEASE_EXONUCLEASE_PHOSPHATASE FAMILY DOMAIN-CONTAINING PROTEIN 1"/>
    <property type="match status" value="1"/>
</dbReference>
<dbReference type="GO" id="GO:0015627">
    <property type="term" value="C:type II protein secretion system complex"/>
    <property type="evidence" value="ECO:0007669"/>
    <property type="project" value="TreeGrafter"/>
</dbReference>
<evidence type="ECO:0000256" key="2">
    <source>
        <dbReference type="SAM" id="Phobius"/>
    </source>
</evidence>
<organism evidence="4 5">
    <name type="scientific">Nitrospira moscoviensis</name>
    <dbReference type="NCBI Taxonomy" id="42253"/>
    <lineage>
        <taxon>Bacteria</taxon>
        <taxon>Pseudomonadati</taxon>
        <taxon>Nitrospirota</taxon>
        <taxon>Nitrospiria</taxon>
        <taxon>Nitrospirales</taxon>
        <taxon>Nitrospiraceae</taxon>
        <taxon>Nitrospira</taxon>
    </lineage>
</organism>
<dbReference type="GO" id="GO:0003677">
    <property type="term" value="F:DNA binding"/>
    <property type="evidence" value="ECO:0007669"/>
    <property type="project" value="InterPro"/>
</dbReference>
<dbReference type="OrthoDB" id="9790239at2"/>
<name>A0A0K2GB97_NITMO</name>
<dbReference type="GO" id="GO:0015628">
    <property type="term" value="P:protein secretion by the type II secretion system"/>
    <property type="evidence" value="ECO:0007669"/>
    <property type="project" value="TreeGrafter"/>
</dbReference>
<dbReference type="InterPro" id="IPR004509">
    <property type="entry name" value="Competence_ComEA_HhH"/>
</dbReference>
<protein>
    <recommendedName>
        <fullName evidence="3">Helix-hairpin-helix DNA-binding motif class 1 domain-containing protein</fullName>
    </recommendedName>
</protein>
<dbReference type="STRING" id="42253.NITMOv2_1821"/>
<dbReference type="AlphaFoldDB" id="A0A0K2GB97"/>